<dbReference type="EMBL" id="CM042016">
    <property type="protein sequence ID" value="KAI3700028.1"/>
    <property type="molecule type" value="Genomic_DNA"/>
</dbReference>
<dbReference type="Proteomes" id="UP001055811">
    <property type="component" value="Linkage Group LG08"/>
</dbReference>
<comment type="caution">
    <text evidence="1">The sequence shown here is derived from an EMBL/GenBank/DDBJ whole genome shotgun (WGS) entry which is preliminary data.</text>
</comment>
<evidence type="ECO:0000313" key="1">
    <source>
        <dbReference type="EMBL" id="KAI3700028.1"/>
    </source>
</evidence>
<reference evidence="2" key="1">
    <citation type="journal article" date="2022" name="Mol. Ecol. Resour.">
        <title>The genomes of chicory, endive, great burdock and yacon provide insights into Asteraceae palaeo-polyploidization history and plant inulin production.</title>
        <authorList>
            <person name="Fan W."/>
            <person name="Wang S."/>
            <person name="Wang H."/>
            <person name="Wang A."/>
            <person name="Jiang F."/>
            <person name="Liu H."/>
            <person name="Zhao H."/>
            <person name="Xu D."/>
            <person name="Zhang Y."/>
        </authorList>
    </citation>
    <scope>NUCLEOTIDE SEQUENCE [LARGE SCALE GENOMIC DNA]</scope>
    <source>
        <strain evidence="2">cv. Punajuju</strain>
    </source>
</reference>
<gene>
    <name evidence="1" type="ORF">L2E82_44641</name>
</gene>
<keyword evidence="2" id="KW-1185">Reference proteome</keyword>
<proteinExistence type="predicted"/>
<protein>
    <submittedName>
        <fullName evidence="1">Uncharacterized protein</fullName>
    </submittedName>
</protein>
<evidence type="ECO:0000313" key="2">
    <source>
        <dbReference type="Proteomes" id="UP001055811"/>
    </source>
</evidence>
<sequence length="102" mass="11612">MQMGISASYDRWIYHGESYDVSADDMTVDGASDDLNDDDDLDDMLNNIGKSKWGDNWQAGGESSCTFDKDLETLQRLMDELRQELYEGCEKKPLPTPKKIHT</sequence>
<name>A0ACB8ZQZ6_CICIN</name>
<organism evidence="1 2">
    <name type="scientific">Cichorium intybus</name>
    <name type="common">Chicory</name>
    <dbReference type="NCBI Taxonomy" id="13427"/>
    <lineage>
        <taxon>Eukaryota</taxon>
        <taxon>Viridiplantae</taxon>
        <taxon>Streptophyta</taxon>
        <taxon>Embryophyta</taxon>
        <taxon>Tracheophyta</taxon>
        <taxon>Spermatophyta</taxon>
        <taxon>Magnoliopsida</taxon>
        <taxon>eudicotyledons</taxon>
        <taxon>Gunneridae</taxon>
        <taxon>Pentapetalae</taxon>
        <taxon>asterids</taxon>
        <taxon>campanulids</taxon>
        <taxon>Asterales</taxon>
        <taxon>Asteraceae</taxon>
        <taxon>Cichorioideae</taxon>
        <taxon>Cichorieae</taxon>
        <taxon>Cichoriinae</taxon>
        <taxon>Cichorium</taxon>
    </lineage>
</organism>
<accession>A0ACB8ZQZ6</accession>
<reference evidence="1 2" key="2">
    <citation type="journal article" date="2022" name="Mol. Ecol. Resour.">
        <title>The genomes of chicory, endive, great burdock and yacon provide insights into Asteraceae paleo-polyploidization history and plant inulin production.</title>
        <authorList>
            <person name="Fan W."/>
            <person name="Wang S."/>
            <person name="Wang H."/>
            <person name="Wang A."/>
            <person name="Jiang F."/>
            <person name="Liu H."/>
            <person name="Zhao H."/>
            <person name="Xu D."/>
            <person name="Zhang Y."/>
        </authorList>
    </citation>
    <scope>NUCLEOTIDE SEQUENCE [LARGE SCALE GENOMIC DNA]</scope>
    <source>
        <strain evidence="2">cv. Punajuju</strain>
        <tissue evidence="1">Leaves</tissue>
    </source>
</reference>